<accession>A0A852VSV0</accession>
<feature type="region of interest" description="Disordered" evidence="1">
    <location>
        <begin position="140"/>
        <end position="169"/>
    </location>
</feature>
<dbReference type="EMBL" id="JACCAE010000001">
    <property type="protein sequence ID" value="NYF96895.1"/>
    <property type="molecule type" value="Genomic_DNA"/>
</dbReference>
<keyword evidence="3" id="KW-1185">Reference proteome</keyword>
<dbReference type="AlphaFoldDB" id="A0A852VSV0"/>
<protein>
    <submittedName>
        <fullName evidence="2">Phosphoribosyl-ATP pyrophosphohydrolase</fullName>
    </submittedName>
</protein>
<comment type="caution">
    <text evidence="2">The sequence shown here is derived from an EMBL/GenBank/DDBJ whole genome shotgun (WGS) entry which is preliminary data.</text>
</comment>
<dbReference type="Proteomes" id="UP000554054">
    <property type="component" value="Unassembled WGS sequence"/>
</dbReference>
<dbReference type="Pfam" id="PF19888">
    <property type="entry name" value="DUF6361"/>
    <property type="match status" value="1"/>
</dbReference>
<dbReference type="RefSeq" id="WP_185989893.1">
    <property type="nucleotide sequence ID" value="NZ_JACCAE010000001.1"/>
</dbReference>
<evidence type="ECO:0000313" key="3">
    <source>
        <dbReference type="Proteomes" id="UP000554054"/>
    </source>
</evidence>
<dbReference type="GO" id="GO:0016787">
    <property type="term" value="F:hydrolase activity"/>
    <property type="evidence" value="ECO:0007669"/>
    <property type="project" value="UniProtKB-KW"/>
</dbReference>
<sequence>MPSTIGWLDTTADQQRIAREMVSLFMVSESRDELGIGQIRDVMSNWMFPGTSVLQARARYFVLVPWCHLVAEQRARGRGRDLAQQVREVQLEMIETMRRDHEEAEGLIGKQAGRSLKGLPRDLFWTGLVTFDIRRSESDLPRAQGHAEGEVTEMTSRQTTAWDPDLPPVPTGFPDIVPGGLDMSANEAQWLYERMRTDREDTYLAHLLALDPELIAQADAPWQVATETTFASVQHARQFSLVMEGASLLYNLLVAERYEEHADLNRLDGGDLGATYRGKLARWGERLTSTAPPGSWDLDNFITEVNARNRRISNRTWAFVVDWVTLLRDEDPVTVADSPGGRRLISLRESRKGAKSRLTDNSKTLETWSGNSGSGALTFRWDTIKTLVLDVNQGHGTQGVADADA</sequence>
<evidence type="ECO:0000313" key="2">
    <source>
        <dbReference type="EMBL" id="NYF96895.1"/>
    </source>
</evidence>
<dbReference type="InterPro" id="IPR045941">
    <property type="entry name" value="DUF6361"/>
</dbReference>
<organism evidence="2 3">
    <name type="scientific">Janibacter cremeus</name>
    <dbReference type="NCBI Taxonomy" id="1285192"/>
    <lineage>
        <taxon>Bacteria</taxon>
        <taxon>Bacillati</taxon>
        <taxon>Actinomycetota</taxon>
        <taxon>Actinomycetes</taxon>
        <taxon>Micrococcales</taxon>
        <taxon>Intrasporangiaceae</taxon>
        <taxon>Janibacter</taxon>
    </lineage>
</organism>
<name>A0A852VSV0_9MICO</name>
<evidence type="ECO:0000256" key="1">
    <source>
        <dbReference type="SAM" id="MobiDB-lite"/>
    </source>
</evidence>
<feature type="compositionally biased region" description="Basic and acidic residues" evidence="1">
    <location>
        <begin position="140"/>
        <end position="149"/>
    </location>
</feature>
<gene>
    <name evidence="2" type="ORF">BJY20_000287</name>
</gene>
<reference evidence="2 3" key="1">
    <citation type="submission" date="2020-07" db="EMBL/GenBank/DDBJ databases">
        <title>Sequencing the genomes of 1000 actinobacteria strains.</title>
        <authorList>
            <person name="Klenk H.-P."/>
        </authorList>
    </citation>
    <scope>NUCLEOTIDE SEQUENCE [LARGE SCALE GENOMIC DNA]</scope>
    <source>
        <strain evidence="2 3">DSM 26154</strain>
    </source>
</reference>
<keyword evidence="2" id="KW-0378">Hydrolase</keyword>
<proteinExistence type="predicted"/>